<dbReference type="PROSITE" id="PS50936">
    <property type="entry name" value="ENGC_GTPASE"/>
    <property type="match status" value="1"/>
</dbReference>
<evidence type="ECO:0000256" key="8">
    <source>
        <dbReference type="ARBA" id="ARBA00022884"/>
    </source>
</evidence>
<comment type="subcellular location">
    <subcellularLocation>
        <location evidence="10">Cytoplasm</location>
    </subcellularLocation>
</comment>
<dbReference type="Gene3D" id="2.40.50.140">
    <property type="entry name" value="Nucleic acid-binding proteins"/>
    <property type="match status" value="1"/>
</dbReference>
<keyword evidence="6 10" id="KW-0378">Hydrolase</keyword>
<dbReference type="NCBIfam" id="TIGR00157">
    <property type="entry name" value="ribosome small subunit-dependent GTPase A"/>
    <property type="match status" value="1"/>
</dbReference>
<feature type="binding site" evidence="10">
    <location>
        <begin position="189"/>
        <end position="197"/>
    </location>
    <ligand>
        <name>GTP</name>
        <dbReference type="ChEBI" id="CHEBI:37565"/>
    </ligand>
</feature>
<dbReference type="Proteomes" id="UP000306509">
    <property type="component" value="Unassembled WGS sequence"/>
</dbReference>
<dbReference type="Gene3D" id="1.10.40.50">
    <property type="entry name" value="Probable gtpase engc, domain 3"/>
    <property type="match status" value="1"/>
</dbReference>
<feature type="domain" description="EngC GTPase" evidence="12">
    <location>
        <begin position="98"/>
        <end position="245"/>
    </location>
</feature>
<protein>
    <recommendedName>
        <fullName evidence="10">Small ribosomal subunit biogenesis GTPase RsgA</fullName>
        <ecNumber evidence="10">3.6.1.-</ecNumber>
    </recommendedName>
</protein>
<accession>A0A4U8Q2Y7</accession>
<feature type="binding site" evidence="10">
    <location>
        <position position="270"/>
    </location>
    <ligand>
        <name>Zn(2+)</name>
        <dbReference type="ChEBI" id="CHEBI:29105"/>
    </ligand>
</feature>
<dbReference type="EC" id="3.6.1.-" evidence="10"/>
<comment type="function">
    <text evidence="10">One of several proteins that assist in the late maturation steps of the functional core of the 30S ribosomal subunit. Helps release RbfA from mature subunits. May play a role in the assembly of ribosomal proteins into the subunit. Circularly permuted GTPase that catalyzes slow GTP hydrolysis, GTPase activity is stimulated by the 30S ribosomal subunit.</text>
</comment>
<evidence type="ECO:0000256" key="10">
    <source>
        <dbReference type="HAMAP-Rule" id="MF_01820"/>
    </source>
</evidence>
<comment type="similarity">
    <text evidence="10">Belongs to the TRAFAC class YlqF/YawG GTPase family. RsgA subfamily.</text>
</comment>
<dbReference type="EMBL" id="QGQD01000086">
    <property type="protein sequence ID" value="TLC98718.1"/>
    <property type="molecule type" value="Genomic_DNA"/>
</dbReference>
<feature type="binding site" evidence="10">
    <location>
        <begin position="137"/>
        <end position="140"/>
    </location>
    <ligand>
        <name>GTP</name>
        <dbReference type="ChEBI" id="CHEBI:37565"/>
    </ligand>
</feature>
<evidence type="ECO:0000256" key="7">
    <source>
        <dbReference type="ARBA" id="ARBA00022833"/>
    </source>
</evidence>
<feature type="compositionally biased region" description="Polar residues" evidence="11">
    <location>
        <begin position="310"/>
        <end position="320"/>
    </location>
</feature>
<feature type="compositionally biased region" description="Basic residues" evidence="11">
    <location>
        <begin position="321"/>
        <end position="332"/>
    </location>
</feature>
<dbReference type="GO" id="GO:0005737">
    <property type="term" value="C:cytoplasm"/>
    <property type="evidence" value="ECO:0007669"/>
    <property type="project" value="UniProtKB-SubCell"/>
</dbReference>
<comment type="caution">
    <text evidence="14">The sequence shown here is derived from an EMBL/GenBank/DDBJ whole genome shotgun (WGS) entry which is preliminary data.</text>
</comment>
<evidence type="ECO:0000256" key="11">
    <source>
        <dbReference type="SAM" id="MobiDB-lite"/>
    </source>
</evidence>
<feature type="binding site" evidence="10">
    <location>
        <position position="283"/>
    </location>
    <ligand>
        <name>Zn(2+)</name>
        <dbReference type="ChEBI" id="CHEBI:29105"/>
    </ligand>
</feature>
<dbReference type="GO" id="GO:0003924">
    <property type="term" value="F:GTPase activity"/>
    <property type="evidence" value="ECO:0007669"/>
    <property type="project" value="UniProtKB-UniRule"/>
</dbReference>
<keyword evidence="1 10" id="KW-0963">Cytoplasm</keyword>
<dbReference type="Gene3D" id="3.40.50.300">
    <property type="entry name" value="P-loop containing nucleotide triphosphate hydrolases"/>
    <property type="match status" value="1"/>
</dbReference>
<evidence type="ECO:0000259" key="13">
    <source>
        <dbReference type="PROSITE" id="PS51721"/>
    </source>
</evidence>
<dbReference type="InterPro" id="IPR027417">
    <property type="entry name" value="P-loop_NTPase"/>
</dbReference>
<comment type="subunit">
    <text evidence="10">Monomer. Associates with 30S ribosomal subunit, binds 16S rRNA.</text>
</comment>
<dbReference type="STRING" id="180332.GCA_000797495_00444"/>
<gene>
    <name evidence="14" type="primary">rsgA_3</name>
    <name evidence="10" type="synonym">rsgA</name>
    <name evidence="14" type="ORF">DSM106044_04469</name>
</gene>
<sequence length="332" mass="37097">MKIVKKESIIKGRICEVQRKIYTIESKDGIVNAQLKGTFYKEDRELPAIGDYVMFEHNPYGVSLIREVLERKSILKRPDQSGHAAGFVKNMKEQILAANFDFVFIVVSLNKDYNLNRITRYITVTLQGGAMPVVILSKADLCEDKEKYVREVSCISENVDVCAVSALTGEGMDCLDAYLQEGRTIVLAGSSGVGKSTLINAITGKNIMKVSEIRESDSKGHHTTTHRQLITLPSGVTIIDSPGIRELGMCEVNEGLENTFTDISELISQCRFSDCRHMTEPGCAIIGAIQNQTLSKSRWELYCTLNEENNSWRGKSSTRSGKMKKNKNKNQR</sequence>
<keyword evidence="3 10" id="KW-0479">Metal-binding</keyword>
<reference evidence="14 15" key="1">
    <citation type="journal article" date="2019" name="Anaerobe">
        <title>Detection of Robinsoniella peoriensis in multiple bone samples of a trauma patient.</title>
        <authorList>
            <person name="Schrottner P."/>
            <person name="Hartwich K."/>
            <person name="Bunk B."/>
            <person name="Schober I."/>
            <person name="Helbig S."/>
            <person name="Rudolph W.W."/>
            <person name="Gunzer F."/>
        </authorList>
    </citation>
    <scope>NUCLEOTIDE SEQUENCE [LARGE SCALE GENOMIC DNA]</scope>
    <source>
        <strain evidence="14 15">DSM 106044</strain>
    </source>
</reference>
<dbReference type="HAMAP" id="MF_01820">
    <property type="entry name" value="GTPase_RsgA"/>
    <property type="match status" value="1"/>
</dbReference>
<dbReference type="AlphaFoldDB" id="A0A4U8Q2Y7"/>
<dbReference type="SUPFAM" id="SSF50249">
    <property type="entry name" value="Nucleic acid-binding proteins"/>
    <property type="match status" value="1"/>
</dbReference>
<keyword evidence="9 10" id="KW-0342">GTP-binding</keyword>
<name>A0A4U8Q2Y7_9FIRM</name>
<evidence type="ECO:0000256" key="4">
    <source>
        <dbReference type="ARBA" id="ARBA00022730"/>
    </source>
</evidence>
<dbReference type="InterPro" id="IPR012340">
    <property type="entry name" value="NA-bd_OB-fold"/>
</dbReference>
<dbReference type="PANTHER" id="PTHR32120">
    <property type="entry name" value="SMALL RIBOSOMAL SUBUNIT BIOGENESIS GTPASE RSGA"/>
    <property type="match status" value="1"/>
</dbReference>
<evidence type="ECO:0000256" key="1">
    <source>
        <dbReference type="ARBA" id="ARBA00022490"/>
    </source>
</evidence>
<keyword evidence="4 10" id="KW-0699">rRNA-binding</keyword>
<keyword evidence="8 10" id="KW-0694">RNA-binding</keyword>
<keyword evidence="15" id="KW-1185">Reference proteome</keyword>
<evidence type="ECO:0000256" key="3">
    <source>
        <dbReference type="ARBA" id="ARBA00022723"/>
    </source>
</evidence>
<dbReference type="GO" id="GO:0005525">
    <property type="term" value="F:GTP binding"/>
    <property type="evidence" value="ECO:0007669"/>
    <property type="project" value="UniProtKB-UniRule"/>
</dbReference>
<dbReference type="PROSITE" id="PS51721">
    <property type="entry name" value="G_CP"/>
    <property type="match status" value="1"/>
</dbReference>
<feature type="region of interest" description="Disordered" evidence="11">
    <location>
        <begin position="310"/>
        <end position="332"/>
    </location>
</feature>
<keyword evidence="7 10" id="KW-0862">Zinc</keyword>
<dbReference type="SUPFAM" id="SSF52540">
    <property type="entry name" value="P-loop containing nucleoside triphosphate hydrolases"/>
    <property type="match status" value="1"/>
</dbReference>
<dbReference type="GO" id="GO:0042274">
    <property type="term" value="P:ribosomal small subunit biogenesis"/>
    <property type="evidence" value="ECO:0007669"/>
    <property type="project" value="UniProtKB-UniRule"/>
</dbReference>
<dbReference type="CDD" id="cd01854">
    <property type="entry name" value="YjeQ_EngC"/>
    <property type="match status" value="1"/>
</dbReference>
<comment type="cofactor">
    <cofactor evidence="10">
        <name>Zn(2+)</name>
        <dbReference type="ChEBI" id="CHEBI:29105"/>
    </cofactor>
    <text evidence="10">Binds 1 zinc ion per subunit.</text>
</comment>
<keyword evidence="2 10" id="KW-0690">Ribosome biogenesis</keyword>
<evidence type="ECO:0000256" key="9">
    <source>
        <dbReference type="ARBA" id="ARBA00023134"/>
    </source>
</evidence>
<dbReference type="RefSeq" id="WP_081998843.1">
    <property type="nucleotide sequence ID" value="NZ_JBHTNY010000010.1"/>
</dbReference>
<evidence type="ECO:0000256" key="5">
    <source>
        <dbReference type="ARBA" id="ARBA00022741"/>
    </source>
</evidence>
<evidence type="ECO:0000259" key="12">
    <source>
        <dbReference type="PROSITE" id="PS50936"/>
    </source>
</evidence>
<dbReference type="GO" id="GO:0019843">
    <property type="term" value="F:rRNA binding"/>
    <property type="evidence" value="ECO:0007669"/>
    <property type="project" value="UniProtKB-KW"/>
</dbReference>
<dbReference type="GO" id="GO:0046872">
    <property type="term" value="F:metal ion binding"/>
    <property type="evidence" value="ECO:0007669"/>
    <property type="project" value="UniProtKB-KW"/>
</dbReference>
<evidence type="ECO:0000313" key="15">
    <source>
        <dbReference type="Proteomes" id="UP000306509"/>
    </source>
</evidence>
<feature type="binding site" evidence="10">
    <location>
        <position position="275"/>
    </location>
    <ligand>
        <name>Zn(2+)</name>
        <dbReference type="ChEBI" id="CHEBI:29105"/>
    </ligand>
</feature>
<dbReference type="Pfam" id="PF03193">
    <property type="entry name" value="RsgA_GTPase"/>
    <property type="match status" value="1"/>
</dbReference>
<dbReference type="InterPro" id="IPR004881">
    <property type="entry name" value="Ribosome_biogen_GTPase_RsgA"/>
</dbReference>
<dbReference type="InterPro" id="IPR030378">
    <property type="entry name" value="G_CP_dom"/>
</dbReference>
<evidence type="ECO:0000313" key="14">
    <source>
        <dbReference type="EMBL" id="TLC98718.1"/>
    </source>
</evidence>
<evidence type="ECO:0000256" key="2">
    <source>
        <dbReference type="ARBA" id="ARBA00022517"/>
    </source>
</evidence>
<dbReference type="InterPro" id="IPR010914">
    <property type="entry name" value="RsgA_GTPase_dom"/>
</dbReference>
<organism evidence="14 15">
    <name type="scientific">Robinsoniella peoriensis</name>
    <dbReference type="NCBI Taxonomy" id="180332"/>
    <lineage>
        <taxon>Bacteria</taxon>
        <taxon>Bacillati</taxon>
        <taxon>Bacillota</taxon>
        <taxon>Clostridia</taxon>
        <taxon>Lachnospirales</taxon>
        <taxon>Lachnospiraceae</taxon>
        <taxon>Robinsoniella</taxon>
    </lineage>
</organism>
<feature type="domain" description="CP-type G" evidence="13">
    <location>
        <begin position="89"/>
        <end position="247"/>
    </location>
</feature>
<dbReference type="PANTHER" id="PTHR32120:SF10">
    <property type="entry name" value="SMALL RIBOSOMAL SUBUNIT BIOGENESIS GTPASE RSGA"/>
    <property type="match status" value="1"/>
</dbReference>
<keyword evidence="5 10" id="KW-0547">Nucleotide-binding</keyword>
<evidence type="ECO:0000256" key="6">
    <source>
        <dbReference type="ARBA" id="ARBA00022801"/>
    </source>
</evidence>
<proteinExistence type="inferred from homology"/>
<feature type="binding site" evidence="10">
    <location>
        <position position="277"/>
    </location>
    <ligand>
        <name>Zn(2+)</name>
        <dbReference type="ChEBI" id="CHEBI:29105"/>
    </ligand>
</feature>